<proteinExistence type="predicted"/>
<feature type="non-terminal residue" evidence="1">
    <location>
        <position position="1"/>
    </location>
</feature>
<dbReference type="Proteomes" id="UP000699042">
    <property type="component" value="Unassembled WGS sequence"/>
</dbReference>
<dbReference type="AlphaFoldDB" id="A0A9P7QV35"/>
<organism evidence="1 2">
    <name type="scientific">Colletotrichum scovillei</name>
    <dbReference type="NCBI Taxonomy" id="1209932"/>
    <lineage>
        <taxon>Eukaryota</taxon>
        <taxon>Fungi</taxon>
        <taxon>Dikarya</taxon>
        <taxon>Ascomycota</taxon>
        <taxon>Pezizomycotina</taxon>
        <taxon>Sordariomycetes</taxon>
        <taxon>Hypocreomycetidae</taxon>
        <taxon>Glomerellales</taxon>
        <taxon>Glomerellaceae</taxon>
        <taxon>Colletotrichum</taxon>
        <taxon>Colletotrichum acutatum species complex</taxon>
    </lineage>
</organism>
<evidence type="ECO:0000313" key="2">
    <source>
        <dbReference type="Proteomes" id="UP000699042"/>
    </source>
</evidence>
<evidence type="ECO:0000313" key="1">
    <source>
        <dbReference type="EMBL" id="KAG7043259.1"/>
    </source>
</evidence>
<accession>A0A9P7QV35</accession>
<gene>
    <name evidence="1" type="ORF">JMJ77_002965</name>
</gene>
<name>A0A9P7QV35_9PEZI</name>
<reference evidence="1" key="1">
    <citation type="submission" date="2021-05" db="EMBL/GenBank/DDBJ databases">
        <title>Comparative genomics of three Colletotrichum scovillei strains and genetic complementation revealed genes involved fungal growth and virulence on chili pepper.</title>
        <authorList>
            <person name="Hsieh D.-K."/>
            <person name="Chuang S.-C."/>
            <person name="Chen C.-Y."/>
            <person name="Chao Y.-T."/>
            <person name="Lu M.-Y.J."/>
            <person name="Lee M.-H."/>
            <person name="Shih M.-C."/>
        </authorList>
    </citation>
    <scope>NUCLEOTIDE SEQUENCE</scope>
    <source>
        <strain evidence="1">Coll-153</strain>
    </source>
</reference>
<protein>
    <submittedName>
        <fullName evidence="1">Uncharacterized protein</fullName>
    </submittedName>
</protein>
<feature type="non-terminal residue" evidence="1">
    <location>
        <position position="52"/>
    </location>
</feature>
<comment type="caution">
    <text evidence="1">The sequence shown here is derived from an EMBL/GenBank/DDBJ whole genome shotgun (WGS) entry which is preliminary data.</text>
</comment>
<dbReference type="EMBL" id="JAESDN010000012">
    <property type="protein sequence ID" value="KAG7043259.1"/>
    <property type="molecule type" value="Genomic_DNA"/>
</dbReference>
<sequence>VSLSLTAWSLKIKALVRVHEICSKTKIPYLEQRIWNKILDVIVSMVDRLHCL</sequence>
<keyword evidence="2" id="KW-1185">Reference proteome</keyword>